<keyword evidence="3" id="KW-1185">Reference proteome</keyword>
<dbReference type="HOGENOM" id="CLU_3205601_0_0_9"/>
<organism evidence="2 3">
    <name type="scientific">Streptococcus australis ATCC 700641</name>
    <dbReference type="NCBI Taxonomy" id="888833"/>
    <lineage>
        <taxon>Bacteria</taxon>
        <taxon>Bacillati</taxon>
        <taxon>Bacillota</taxon>
        <taxon>Bacilli</taxon>
        <taxon>Lactobacillales</taxon>
        <taxon>Streptococcaceae</taxon>
        <taxon>Streptococcus</taxon>
    </lineage>
</organism>
<accession>E7SAX6</accession>
<evidence type="ECO:0000313" key="2">
    <source>
        <dbReference type="EMBL" id="EFV99235.1"/>
    </source>
</evidence>
<reference evidence="2 3" key="1">
    <citation type="submission" date="2010-12" db="EMBL/GenBank/DDBJ databases">
        <authorList>
            <person name="Muzny D."/>
            <person name="Qin X."/>
            <person name="Deng J."/>
            <person name="Jiang H."/>
            <person name="Liu Y."/>
            <person name="Qu J."/>
            <person name="Song X.-Z."/>
            <person name="Zhang L."/>
            <person name="Thornton R."/>
            <person name="Coyle M."/>
            <person name="Francisco L."/>
            <person name="Jackson L."/>
            <person name="Javaid M."/>
            <person name="Korchina V."/>
            <person name="Kovar C."/>
            <person name="Mata R."/>
            <person name="Mathew T."/>
            <person name="Ngo R."/>
            <person name="Nguyen L."/>
            <person name="Nguyen N."/>
            <person name="Okwuonu G."/>
            <person name="Ongeri F."/>
            <person name="Pham C."/>
            <person name="Simmons D."/>
            <person name="Wilczek-Boney K."/>
            <person name="Hale W."/>
            <person name="Jakkamsetti A."/>
            <person name="Pham P."/>
            <person name="Ruth R."/>
            <person name="San Lucas F."/>
            <person name="Warren J."/>
            <person name="Zhang J."/>
            <person name="Zhao Z."/>
            <person name="Zhou C."/>
            <person name="Zhu D."/>
            <person name="Lee S."/>
            <person name="Bess C."/>
            <person name="Blankenburg K."/>
            <person name="Forbes L."/>
            <person name="Fu Q."/>
            <person name="Gubbala S."/>
            <person name="Hirani K."/>
            <person name="Jayaseelan J.C."/>
            <person name="Lara F."/>
            <person name="Munidasa M."/>
            <person name="Palculict T."/>
            <person name="Patil S."/>
            <person name="Pu L.-L."/>
            <person name="Saada N."/>
            <person name="Tang L."/>
            <person name="Weissenberger G."/>
            <person name="Zhu Y."/>
            <person name="Hemphill L."/>
            <person name="Shang Y."/>
            <person name="Youmans B."/>
            <person name="Ayvaz T."/>
            <person name="Ross M."/>
            <person name="Santibanez J."/>
            <person name="Aqrawi P."/>
            <person name="Gross S."/>
            <person name="Joshi V."/>
            <person name="Fowler G."/>
            <person name="Nazareth L."/>
            <person name="Reid J."/>
            <person name="Worley K."/>
            <person name="Petrosino J."/>
            <person name="Highlander S."/>
            <person name="Gibbs R."/>
        </authorList>
    </citation>
    <scope>NUCLEOTIDE SEQUENCE [LARGE SCALE GENOMIC DNA]</scope>
    <source>
        <strain evidence="2 3">ATCC 700641</strain>
    </source>
</reference>
<name>E7SAX6_9STRE</name>
<dbReference type="AlphaFoldDB" id="E7SAX6"/>
<keyword evidence="1" id="KW-0812">Transmembrane</keyword>
<dbReference type="Proteomes" id="UP000002814">
    <property type="component" value="Unassembled WGS sequence"/>
</dbReference>
<sequence length="45" mass="5066">MFSAQNSYNGILNLPVFEIVFLFYLTLFSMLCQLEKPSASSETNG</sequence>
<gene>
    <name evidence="2" type="ORF">HMPREF9421_1343</name>
</gene>
<evidence type="ECO:0000256" key="1">
    <source>
        <dbReference type="SAM" id="Phobius"/>
    </source>
</evidence>
<keyword evidence="1" id="KW-1133">Transmembrane helix</keyword>
<evidence type="ECO:0000313" key="3">
    <source>
        <dbReference type="Proteomes" id="UP000002814"/>
    </source>
</evidence>
<feature type="transmembrane region" description="Helical" evidence="1">
    <location>
        <begin position="12"/>
        <end position="32"/>
    </location>
</feature>
<protein>
    <submittedName>
        <fullName evidence="2">Uncharacterized protein</fullName>
    </submittedName>
</protein>
<dbReference type="EMBL" id="AEQR01000019">
    <property type="protein sequence ID" value="EFV99235.1"/>
    <property type="molecule type" value="Genomic_DNA"/>
</dbReference>
<keyword evidence="1" id="KW-0472">Membrane</keyword>
<proteinExistence type="predicted"/>
<comment type="caution">
    <text evidence="2">The sequence shown here is derived from an EMBL/GenBank/DDBJ whole genome shotgun (WGS) entry which is preliminary data.</text>
</comment>